<keyword evidence="3 8" id="KW-0812">Transmembrane</keyword>
<dbReference type="GO" id="GO:0012505">
    <property type="term" value="C:endomembrane system"/>
    <property type="evidence" value="ECO:0007669"/>
    <property type="project" value="UniProtKB-ARBA"/>
</dbReference>
<sequence length="295" mass="31042">MAGGHFSDTAGATRASDFLNFEAPTYNQFGTDANSAGKSQGFSQFSATGMGSNGQANSAMPPSVGAPGGFGRSKEDNYLLKGIEFVKSSAANIQRGFGDSTRSNSVIGTDSILFGSDAASTARSSFSTIMNVGRSAMGFSSGQEGSASWLNYTNYKICVVLLVTSVIFFAMAFMTLPFIIFAPHKFGLLFTCASITFLASLAFLKGVAALLEHMLSTKRIAFTGALGVSMVSTLVFTTFYPIYILAIVSSLVQTLMLVSVILSYIPGGAGALKLMYSSIWEFIKNRGSGSTPLPL</sequence>
<feature type="region of interest" description="Disordered" evidence="9">
    <location>
        <begin position="40"/>
        <end position="62"/>
    </location>
</feature>
<dbReference type="AlphaFoldDB" id="A0A9W5T8A6"/>
<feature type="transmembrane region" description="Helical" evidence="8">
    <location>
        <begin position="186"/>
        <end position="208"/>
    </location>
</feature>
<dbReference type="GO" id="GO:0016192">
    <property type="term" value="P:vesicle-mediated transport"/>
    <property type="evidence" value="ECO:0007669"/>
    <property type="project" value="InterPro"/>
</dbReference>
<proteinExistence type="inferred from homology"/>
<feature type="transmembrane region" description="Helical" evidence="8">
    <location>
        <begin position="220"/>
        <end position="243"/>
    </location>
</feature>
<protein>
    <recommendedName>
        <fullName evidence="8">Vesicle transport protein</fullName>
    </recommendedName>
</protein>
<comment type="subcellular location">
    <subcellularLocation>
        <location evidence="1 8">Membrane</location>
        <topology evidence="1 8">Multi-pass membrane protein</topology>
    </subcellularLocation>
</comment>
<name>A0A9W5T8A6_BABOV</name>
<feature type="transmembrane region" description="Helical" evidence="8">
    <location>
        <begin position="255"/>
        <end position="276"/>
    </location>
</feature>
<reference evidence="10" key="1">
    <citation type="submission" date="2019-12" db="EMBL/GenBank/DDBJ databases">
        <title>Genome sequence of Babesia ovis.</title>
        <authorList>
            <person name="Yamagishi J."/>
            <person name="Sevinc F."/>
            <person name="Xuan X."/>
        </authorList>
    </citation>
    <scope>NUCLEOTIDE SEQUENCE</scope>
    <source>
        <strain evidence="10">Selcuk</strain>
    </source>
</reference>
<evidence type="ECO:0000256" key="9">
    <source>
        <dbReference type="SAM" id="MobiDB-lite"/>
    </source>
</evidence>
<keyword evidence="2 8" id="KW-0813">Transport</keyword>
<feature type="compositionally biased region" description="Polar residues" evidence="9">
    <location>
        <begin position="40"/>
        <end position="60"/>
    </location>
</feature>
<dbReference type="PANTHER" id="PTHR23137">
    <property type="entry name" value="VESICLE TRANSPORT PROTEIN-RELATED"/>
    <property type="match status" value="1"/>
</dbReference>
<keyword evidence="11" id="KW-1185">Reference proteome</keyword>
<dbReference type="PANTHER" id="PTHR23137:SF36">
    <property type="entry name" value="VESICLE TRANSPORT PROTEIN SFT2C"/>
    <property type="match status" value="1"/>
</dbReference>
<keyword evidence="4 8" id="KW-0653">Protein transport</keyword>
<dbReference type="GO" id="GO:0015031">
    <property type="term" value="P:protein transport"/>
    <property type="evidence" value="ECO:0007669"/>
    <property type="project" value="UniProtKB-KW"/>
</dbReference>
<dbReference type="GO" id="GO:0005737">
    <property type="term" value="C:cytoplasm"/>
    <property type="evidence" value="ECO:0007669"/>
    <property type="project" value="UniProtKB-ARBA"/>
</dbReference>
<evidence type="ECO:0000313" key="10">
    <source>
        <dbReference type="EMBL" id="GFE52816.1"/>
    </source>
</evidence>
<comment type="function">
    <text evidence="8">May be involved in fusion of retrograde transport vesicles derived from an endocytic compartment with the Golgi complex.</text>
</comment>
<dbReference type="InterPro" id="IPR011691">
    <property type="entry name" value="Vesicle_transpt_SFT2"/>
</dbReference>
<gene>
    <name evidence="10" type="ORF">BaOVIS_002200</name>
</gene>
<dbReference type="InterPro" id="IPR007305">
    <property type="entry name" value="Vesicle_transpt_Got1/SFT2"/>
</dbReference>
<evidence type="ECO:0000256" key="8">
    <source>
        <dbReference type="RuleBase" id="RU363111"/>
    </source>
</evidence>
<keyword evidence="6 8" id="KW-0472">Membrane</keyword>
<evidence type="ECO:0000256" key="4">
    <source>
        <dbReference type="ARBA" id="ARBA00022927"/>
    </source>
</evidence>
<feature type="transmembrane region" description="Helical" evidence="8">
    <location>
        <begin position="157"/>
        <end position="180"/>
    </location>
</feature>
<comment type="caution">
    <text evidence="10">The sequence shown here is derived from an EMBL/GenBank/DDBJ whole genome shotgun (WGS) entry which is preliminary data.</text>
</comment>
<keyword evidence="5 8" id="KW-1133">Transmembrane helix</keyword>
<evidence type="ECO:0000256" key="5">
    <source>
        <dbReference type="ARBA" id="ARBA00022989"/>
    </source>
</evidence>
<dbReference type="OrthoDB" id="660759at2759"/>
<evidence type="ECO:0000313" key="11">
    <source>
        <dbReference type="Proteomes" id="UP001057455"/>
    </source>
</evidence>
<organism evidence="10 11">
    <name type="scientific">Babesia ovis</name>
    <dbReference type="NCBI Taxonomy" id="5869"/>
    <lineage>
        <taxon>Eukaryota</taxon>
        <taxon>Sar</taxon>
        <taxon>Alveolata</taxon>
        <taxon>Apicomplexa</taxon>
        <taxon>Aconoidasida</taxon>
        <taxon>Piroplasmida</taxon>
        <taxon>Babesiidae</taxon>
        <taxon>Babesia</taxon>
    </lineage>
</organism>
<dbReference type="Proteomes" id="UP001057455">
    <property type="component" value="Unassembled WGS sequence"/>
</dbReference>
<accession>A0A9W5T8A6</accession>
<evidence type="ECO:0000256" key="2">
    <source>
        <dbReference type="ARBA" id="ARBA00022448"/>
    </source>
</evidence>
<comment type="similarity">
    <text evidence="7 8">Belongs to the SFT2 family.</text>
</comment>
<evidence type="ECO:0000256" key="6">
    <source>
        <dbReference type="ARBA" id="ARBA00023136"/>
    </source>
</evidence>
<dbReference type="Pfam" id="PF04178">
    <property type="entry name" value="Got1"/>
    <property type="match status" value="1"/>
</dbReference>
<evidence type="ECO:0000256" key="3">
    <source>
        <dbReference type="ARBA" id="ARBA00022692"/>
    </source>
</evidence>
<dbReference type="EMBL" id="BLIY01000003">
    <property type="protein sequence ID" value="GFE52816.1"/>
    <property type="molecule type" value="Genomic_DNA"/>
</dbReference>
<evidence type="ECO:0000256" key="7">
    <source>
        <dbReference type="ARBA" id="ARBA00025800"/>
    </source>
</evidence>
<evidence type="ECO:0000256" key="1">
    <source>
        <dbReference type="ARBA" id="ARBA00004141"/>
    </source>
</evidence>
<dbReference type="GO" id="GO:0016020">
    <property type="term" value="C:membrane"/>
    <property type="evidence" value="ECO:0007669"/>
    <property type="project" value="UniProtKB-SubCell"/>
</dbReference>